<dbReference type="eggNOG" id="COG0457">
    <property type="taxonomic scope" value="Bacteria"/>
</dbReference>
<sequence length="565" mass="61524">MPCMNVASSAPGAAEPYYDLGSYHRPTDTASDAAQIWFDRGMVWSYAFNHEEAIHCFDRALELDPDFALARWGVAYAIGPNYNKGWEAFDPVDLAASLARARTELGLAAAGRASPLERGLIDALSARFLTADPDDTDALTAGHRAYADAMAALAQAYPDDIDVVALAADALVNVTAWALWDSRTGDPAPGSRVVEAMRLLDGALQTPAGRQHPGVLHLYLHAMEMSTTPQAALPAADLLRDLVPDAGHLRHMPSHIDVLCGNYRDSVVANLSAVEVDRRFVERQGSLNFYSLYRAHNLHFVVYSAMFEGNSATALQAADELATQLSPELLAIESPPMADWLEAFVPLRVHVLVRFGRWADLIATALPEDTALYCTTAATIHYGRGVAHAASGNLDRARAERDLFAAAYDRIPESRYLFNNTSRDILAVAATMLDGEIDYRAGDHDAAFAHLRRAVELDDAMPYDEPWGWMQPTRHALGALLLEQGRVEEAAQVYAADLGLDPTLSRPCQHPGNVWSLHGYHECLTRLGRDAEAVIIGKQLELAAARADVPIEASCACRLQSPCCD</sequence>
<accession>A4TAF7</accession>
<organism evidence="2">
    <name type="scientific">Mycolicibacterium gilvum (strain PYR-GCK)</name>
    <name type="common">Mycobacterium gilvum (strain PYR-GCK)</name>
    <dbReference type="NCBI Taxonomy" id="350054"/>
    <lineage>
        <taxon>Bacteria</taxon>
        <taxon>Bacillati</taxon>
        <taxon>Actinomycetota</taxon>
        <taxon>Actinomycetes</taxon>
        <taxon>Mycobacteriales</taxon>
        <taxon>Mycobacteriaceae</taxon>
        <taxon>Mycolicibacterium</taxon>
    </lineage>
</organism>
<dbReference type="HOGENOM" id="CLU_011527_0_1_11"/>
<proteinExistence type="predicted"/>
<dbReference type="PROSITE" id="PS50005">
    <property type="entry name" value="TPR"/>
    <property type="match status" value="1"/>
</dbReference>
<dbReference type="Pfam" id="PF00515">
    <property type="entry name" value="TPR_1"/>
    <property type="match status" value="1"/>
</dbReference>
<dbReference type="PROSITE" id="PS50293">
    <property type="entry name" value="TPR_REGION"/>
    <property type="match status" value="1"/>
</dbReference>
<dbReference type="STRING" id="350054.Mflv_3331"/>
<evidence type="ECO:0000313" key="2">
    <source>
        <dbReference type="EMBL" id="ABP45807.1"/>
    </source>
</evidence>
<dbReference type="AlphaFoldDB" id="A4TAF7"/>
<dbReference type="SMART" id="SM00028">
    <property type="entry name" value="TPR"/>
    <property type="match status" value="3"/>
</dbReference>
<dbReference type="Gene3D" id="1.25.40.10">
    <property type="entry name" value="Tetratricopeptide repeat domain"/>
    <property type="match status" value="2"/>
</dbReference>
<dbReference type="PANTHER" id="PTHR45588:SF1">
    <property type="entry name" value="WW DOMAIN-CONTAINING PROTEIN"/>
    <property type="match status" value="1"/>
</dbReference>
<dbReference type="EMBL" id="CP000656">
    <property type="protein sequence ID" value="ABP45807.1"/>
    <property type="molecule type" value="Genomic_DNA"/>
</dbReference>
<dbReference type="InterPro" id="IPR011990">
    <property type="entry name" value="TPR-like_helical_dom_sf"/>
</dbReference>
<dbReference type="InterPro" id="IPR019734">
    <property type="entry name" value="TPR_rpt"/>
</dbReference>
<dbReference type="PANTHER" id="PTHR45588">
    <property type="entry name" value="TPR DOMAIN-CONTAINING PROTEIN"/>
    <property type="match status" value="1"/>
</dbReference>
<dbReference type="SUPFAM" id="SSF48452">
    <property type="entry name" value="TPR-like"/>
    <property type="match status" value="1"/>
</dbReference>
<reference evidence="2" key="1">
    <citation type="submission" date="2007-04" db="EMBL/GenBank/DDBJ databases">
        <authorList>
            <consortium name="US DOE Joint Genome Institute"/>
            <person name="Copeland A."/>
            <person name="Lucas S."/>
            <person name="Lapidus A."/>
            <person name="Barry K."/>
            <person name="Detter J.C."/>
            <person name="Glavina del Rio T."/>
            <person name="Hammon N."/>
            <person name="Israni S."/>
            <person name="Dalin E."/>
            <person name="Tice H."/>
            <person name="Pitluck S."/>
            <person name="Chain P."/>
            <person name="Malfatti S."/>
            <person name="Shin M."/>
            <person name="Vergez L."/>
            <person name="Schmutz J."/>
            <person name="Larimer F."/>
            <person name="Land M."/>
            <person name="Hauser L."/>
            <person name="Kyrpides N."/>
            <person name="Mikhailova N."/>
            <person name="Miller C."/>
            <person name="Richardson P."/>
        </authorList>
    </citation>
    <scope>NUCLEOTIDE SEQUENCE</scope>
    <source>
        <strain evidence="2">PYR-GCK</strain>
    </source>
</reference>
<dbReference type="KEGG" id="mgi:Mflv_3331"/>
<gene>
    <name evidence="2" type="ordered locus">Mflv_3331</name>
</gene>
<evidence type="ECO:0000256" key="1">
    <source>
        <dbReference type="PROSITE-ProRule" id="PRU00339"/>
    </source>
</evidence>
<keyword evidence="1" id="KW-0802">TPR repeat</keyword>
<feature type="repeat" description="TPR" evidence="1">
    <location>
        <begin position="34"/>
        <end position="67"/>
    </location>
</feature>
<protein>
    <submittedName>
        <fullName evidence="2">TPR repeat-containing protein</fullName>
    </submittedName>
</protein>
<name>A4TAF7_MYCGI</name>
<reference evidence="2" key="2">
    <citation type="journal article" date="2013" name="PLoS ONE">
        <title>A Gene Expression Study of the Activities of Aromatic Ring-Cleavage Dioxygenases in Mycobacterium gilvum PYR-GCK to Changes in Salinity and pH during Pyrene Degradation.</title>
        <authorList>
            <person name="Badejo A.C."/>
            <person name="Badejo A.O."/>
            <person name="Shin K.H."/>
            <person name="Chai Y.G."/>
        </authorList>
    </citation>
    <scope>NUCLEOTIDE SEQUENCE [LARGE SCALE GENOMIC DNA]</scope>
    <source>
        <strain evidence="2">PYR-GCK</strain>
    </source>
</reference>